<evidence type="ECO:0000256" key="1">
    <source>
        <dbReference type="ARBA" id="ARBA00008366"/>
    </source>
</evidence>
<keyword evidence="5" id="KW-0521">NADP</keyword>
<dbReference type="Gene3D" id="3.40.109.10">
    <property type="entry name" value="NADH Oxidase"/>
    <property type="match status" value="1"/>
</dbReference>
<keyword evidence="4 5" id="KW-0560">Oxidoreductase</keyword>
<evidence type="ECO:0000313" key="7">
    <source>
        <dbReference type="Proteomes" id="UP000275368"/>
    </source>
</evidence>
<dbReference type="OrthoDB" id="9775805at2"/>
<dbReference type="SUPFAM" id="SSF55469">
    <property type="entry name" value="FMN-dependent nitroreductase-like"/>
    <property type="match status" value="1"/>
</dbReference>
<proteinExistence type="inferred from homology"/>
<keyword evidence="7" id="KW-1185">Reference proteome</keyword>
<dbReference type="CDD" id="cd02146">
    <property type="entry name" value="NfsA-like"/>
    <property type="match status" value="1"/>
</dbReference>
<dbReference type="KEGG" id="pbk:Back11_18340"/>
<dbReference type="InterPro" id="IPR016446">
    <property type="entry name" value="Flavin_OxRdtase_Frp"/>
</dbReference>
<evidence type="ECO:0000256" key="3">
    <source>
        <dbReference type="ARBA" id="ARBA00022643"/>
    </source>
</evidence>
<dbReference type="EMBL" id="AP019308">
    <property type="protein sequence ID" value="BBH20489.1"/>
    <property type="molecule type" value="Genomic_DNA"/>
</dbReference>
<dbReference type="PIRSF" id="PIRSF005426">
    <property type="entry name" value="Frp"/>
    <property type="match status" value="1"/>
</dbReference>
<comment type="similarity">
    <text evidence="1 5">Belongs to the flavin oxidoreductase frp family.</text>
</comment>
<keyword evidence="2 5" id="KW-0285">Flavoprotein</keyword>
<gene>
    <name evidence="6" type="primary">nfrA1</name>
    <name evidence="6" type="ORF">Back11_18340</name>
</gene>
<evidence type="ECO:0000256" key="4">
    <source>
        <dbReference type="ARBA" id="ARBA00023002"/>
    </source>
</evidence>
<evidence type="ECO:0000256" key="5">
    <source>
        <dbReference type="PIRNR" id="PIRNR005426"/>
    </source>
</evidence>
<dbReference type="NCBIfam" id="NF008033">
    <property type="entry name" value="PRK10765.1"/>
    <property type="match status" value="1"/>
</dbReference>
<organism evidence="6 7">
    <name type="scientific">Paenibacillus baekrokdamisoli</name>
    <dbReference type="NCBI Taxonomy" id="1712516"/>
    <lineage>
        <taxon>Bacteria</taxon>
        <taxon>Bacillati</taxon>
        <taxon>Bacillota</taxon>
        <taxon>Bacilli</taxon>
        <taxon>Bacillales</taxon>
        <taxon>Paenibacillaceae</taxon>
        <taxon>Paenibacillus</taxon>
    </lineage>
</organism>
<dbReference type="Pfam" id="PF00881">
    <property type="entry name" value="Nitroreductase"/>
    <property type="match status" value="1"/>
</dbReference>
<protein>
    <submittedName>
        <fullName evidence="6">FMN reductase (NADPH)</fullName>
    </submittedName>
</protein>
<evidence type="ECO:0000313" key="6">
    <source>
        <dbReference type="EMBL" id="BBH20489.1"/>
    </source>
</evidence>
<dbReference type="AlphaFoldDB" id="A0A3G9JBV2"/>
<keyword evidence="3 5" id="KW-0288">FMN</keyword>
<dbReference type="GO" id="GO:0016491">
    <property type="term" value="F:oxidoreductase activity"/>
    <property type="evidence" value="ECO:0007669"/>
    <property type="project" value="UniProtKB-UniRule"/>
</dbReference>
<name>A0A3G9JBV2_9BACL</name>
<dbReference type="PANTHER" id="PTHR43425:SF3">
    <property type="entry name" value="NADPH-DEPENDENT OXIDOREDUCTASE"/>
    <property type="match status" value="1"/>
</dbReference>
<evidence type="ECO:0000256" key="2">
    <source>
        <dbReference type="ARBA" id="ARBA00022630"/>
    </source>
</evidence>
<dbReference type="PANTHER" id="PTHR43425">
    <property type="entry name" value="OXYGEN-INSENSITIVE NADPH NITROREDUCTASE"/>
    <property type="match status" value="1"/>
</dbReference>
<dbReference type="InterPro" id="IPR029479">
    <property type="entry name" value="Nitroreductase"/>
</dbReference>
<accession>A0A3G9JBV2</accession>
<reference evidence="6 7" key="1">
    <citation type="submission" date="2018-11" db="EMBL/GenBank/DDBJ databases">
        <title>Complete genome sequence of Paenibacillus baekrokdamisoli strain KCTC 33723.</title>
        <authorList>
            <person name="Kang S.W."/>
            <person name="Lee K.C."/>
            <person name="Kim K.K."/>
            <person name="Kim J.S."/>
            <person name="Kim D.S."/>
            <person name="Ko S.H."/>
            <person name="Yang S.H."/>
            <person name="Lee J.S."/>
        </authorList>
    </citation>
    <scope>NUCLEOTIDE SEQUENCE [LARGE SCALE GENOMIC DNA]</scope>
    <source>
        <strain evidence="6 7">KCTC 33723</strain>
    </source>
</reference>
<dbReference type="InterPro" id="IPR000415">
    <property type="entry name" value="Nitroreductase-like"/>
</dbReference>
<dbReference type="Proteomes" id="UP000275368">
    <property type="component" value="Chromosome"/>
</dbReference>
<dbReference type="RefSeq" id="WP_125655559.1">
    <property type="nucleotide sequence ID" value="NZ_AP019308.1"/>
</dbReference>
<sequence>MNETIQTILNHRSVRSLTNQLLTDEQIRIIVNSAQAAATSSFVQAYTIIGIKDQSKKEKLAVLSGNQSYVSENGHFFVFCLDLHRLTLAAEMEDVPSDETYRALTSTETFMVGVIDTSLAAQNAVIAAESMGLGICYIGGIRNQLDEVSQLLQTPNHVIPLFGLSVGYPADLPDQKPRLPYLNVYHEDEYNQDDQQLIDQLQQYNNEISAYYADRTNGRRKDRWTEAMAKLLTHPKRLYMKDFLNKKGFPLE</sequence>